<dbReference type="OrthoDB" id="15661at2"/>
<dbReference type="EMBL" id="RCCJ01000001">
    <property type="protein sequence ID" value="RLJ71569.1"/>
    <property type="molecule type" value="Genomic_DNA"/>
</dbReference>
<keyword evidence="3" id="KW-1185">Reference proteome</keyword>
<sequence>MRLKNKALGLLLTSVGVVFLISYLLKFEPLNDRAQIYLDKGIKTTLASYLIVRGINAGVSVVKGSEVLLSPAGVGLSLALGEVLDPLDDITERVSALLLLSFISLGMQKLLLELLSGLLLLLAGILALLSGILVMVMGLKTSLLIRLLILTLVLRFLFPAIVFANDLVYEEFLKPRIEVVNFQLSNIKGEISSMASSIRSTQDLKNTMATIKTSVDVAFDHLLALALYFAFQTVILPVINLWLTLKLSLGALRLRV</sequence>
<keyword evidence="1" id="KW-0472">Membrane</keyword>
<dbReference type="RefSeq" id="WP_121013045.1">
    <property type="nucleotide sequence ID" value="NZ_RCCJ01000001.1"/>
</dbReference>
<proteinExistence type="predicted"/>
<comment type="caution">
    <text evidence="2">The sequence shown here is derived from an EMBL/GenBank/DDBJ whole genome shotgun (WGS) entry which is preliminary data.</text>
</comment>
<reference evidence="2 3" key="1">
    <citation type="submission" date="2018-10" db="EMBL/GenBank/DDBJ databases">
        <title>Genomic Encyclopedia of Archaeal and Bacterial Type Strains, Phase II (KMG-II): from individual species to whole genera.</title>
        <authorList>
            <person name="Goeker M."/>
        </authorList>
    </citation>
    <scope>NUCLEOTIDE SEQUENCE [LARGE SCALE GENOMIC DNA]</scope>
    <source>
        <strain evidence="2 3">DSM 16510</strain>
    </source>
</reference>
<evidence type="ECO:0000313" key="2">
    <source>
        <dbReference type="EMBL" id="RLJ71569.1"/>
    </source>
</evidence>
<keyword evidence="1" id="KW-0812">Transmembrane</keyword>
<evidence type="ECO:0000313" key="3">
    <source>
        <dbReference type="Proteomes" id="UP000267841"/>
    </source>
</evidence>
<feature type="transmembrane region" description="Helical" evidence="1">
    <location>
        <begin position="143"/>
        <end position="164"/>
    </location>
</feature>
<evidence type="ECO:0000256" key="1">
    <source>
        <dbReference type="SAM" id="Phobius"/>
    </source>
</evidence>
<protein>
    <submittedName>
        <fullName evidence="2">Uncharacterized protein</fullName>
    </submittedName>
</protein>
<feature type="transmembrane region" description="Helical" evidence="1">
    <location>
        <begin position="7"/>
        <end position="25"/>
    </location>
</feature>
<accession>A0A497XU70</accession>
<feature type="transmembrane region" description="Helical" evidence="1">
    <location>
        <begin position="222"/>
        <end position="245"/>
    </location>
</feature>
<dbReference type="AlphaFoldDB" id="A0A497XU70"/>
<gene>
    <name evidence="2" type="ORF">BCF55_1873</name>
</gene>
<dbReference type="Proteomes" id="UP000267841">
    <property type="component" value="Unassembled WGS sequence"/>
</dbReference>
<feature type="transmembrane region" description="Helical" evidence="1">
    <location>
        <begin position="114"/>
        <end position="136"/>
    </location>
</feature>
<organism evidence="2 3">
    <name type="scientific">Hydrogenivirga caldilitoris</name>
    <dbReference type="NCBI Taxonomy" id="246264"/>
    <lineage>
        <taxon>Bacteria</taxon>
        <taxon>Pseudomonadati</taxon>
        <taxon>Aquificota</taxon>
        <taxon>Aquificia</taxon>
        <taxon>Aquificales</taxon>
        <taxon>Aquificaceae</taxon>
        <taxon>Hydrogenivirga</taxon>
    </lineage>
</organism>
<keyword evidence="1" id="KW-1133">Transmembrane helix</keyword>
<name>A0A497XU70_9AQUI</name>